<name>A0A2M4D435_ANODA</name>
<feature type="chain" id="PRO_5014636857" evidence="1">
    <location>
        <begin position="29"/>
        <end position="76"/>
    </location>
</feature>
<evidence type="ECO:0000256" key="1">
    <source>
        <dbReference type="SAM" id="SignalP"/>
    </source>
</evidence>
<sequence length="76" mass="8808">MRYGNCVRLHFVQLRSLLLLQLPAASSSCEKKGWRPAWVWKFPDFSARVLEAGTIYIQHVVSLQNLTTENQLIKHI</sequence>
<evidence type="ECO:0000313" key="2">
    <source>
        <dbReference type="EMBL" id="MBW72325.1"/>
    </source>
</evidence>
<feature type="signal peptide" evidence="1">
    <location>
        <begin position="1"/>
        <end position="28"/>
    </location>
</feature>
<dbReference type="AlphaFoldDB" id="A0A2M4D435"/>
<accession>A0A2M4D435</accession>
<keyword evidence="1" id="KW-0732">Signal</keyword>
<organism evidence="2">
    <name type="scientific">Anopheles darlingi</name>
    <name type="common">Mosquito</name>
    <dbReference type="NCBI Taxonomy" id="43151"/>
    <lineage>
        <taxon>Eukaryota</taxon>
        <taxon>Metazoa</taxon>
        <taxon>Ecdysozoa</taxon>
        <taxon>Arthropoda</taxon>
        <taxon>Hexapoda</taxon>
        <taxon>Insecta</taxon>
        <taxon>Pterygota</taxon>
        <taxon>Neoptera</taxon>
        <taxon>Endopterygota</taxon>
        <taxon>Diptera</taxon>
        <taxon>Nematocera</taxon>
        <taxon>Culicoidea</taxon>
        <taxon>Culicidae</taxon>
        <taxon>Anophelinae</taxon>
        <taxon>Anopheles</taxon>
    </lineage>
</organism>
<protein>
    <submittedName>
        <fullName evidence="2">Putative secreted protein</fullName>
    </submittedName>
</protein>
<reference evidence="2" key="1">
    <citation type="submission" date="2018-01" db="EMBL/GenBank/DDBJ databases">
        <title>An insight into the sialome of Amazonian anophelines.</title>
        <authorList>
            <person name="Ribeiro J.M."/>
            <person name="Scarpassa V."/>
            <person name="Calvo E."/>
        </authorList>
    </citation>
    <scope>NUCLEOTIDE SEQUENCE</scope>
</reference>
<dbReference type="PROSITE" id="PS51257">
    <property type="entry name" value="PROKAR_LIPOPROTEIN"/>
    <property type="match status" value="1"/>
</dbReference>
<dbReference type="EMBL" id="GGFL01008147">
    <property type="protein sequence ID" value="MBW72325.1"/>
    <property type="molecule type" value="Transcribed_RNA"/>
</dbReference>
<proteinExistence type="predicted"/>